<sequence length="188" mass="19034">MSVSTVSPIRRAATGVAISAAALALALGLGLTSCSSTPASSEKPSATAEQQQKAPVELADAWVKATDGDMSAVFGTLKNSGSSDVTLESASTPIAGMVELHETIVENGTATMRKKEGGIKIPAGKTAALEPGSTHIMLMDLKKPVKAGDEVPVTLKFSDGSTLEVPVLGKAFSGANENYDGGAEHAGH</sequence>
<dbReference type="InterPro" id="IPR007410">
    <property type="entry name" value="LpqE-like"/>
</dbReference>
<gene>
    <name evidence="2" type="ORF">GCM10009768_16810</name>
</gene>
<proteinExistence type="predicted"/>
<dbReference type="PANTHER" id="PTHR36302">
    <property type="entry name" value="BLR7088 PROTEIN"/>
    <property type="match status" value="1"/>
</dbReference>
<dbReference type="InterPro" id="IPR036182">
    <property type="entry name" value="PCuAC_sf"/>
</dbReference>
<dbReference type="EMBL" id="BAAAOB010000001">
    <property type="protein sequence ID" value="GAA1788414.1"/>
    <property type="molecule type" value="Genomic_DNA"/>
</dbReference>
<dbReference type="Gene3D" id="2.60.40.1890">
    <property type="entry name" value="PCu(A)C copper chaperone"/>
    <property type="match status" value="1"/>
</dbReference>
<name>A0ABN2LJZ6_9MICO</name>
<dbReference type="SUPFAM" id="SSF110087">
    <property type="entry name" value="DR1885-like metal-binding protein"/>
    <property type="match status" value="1"/>
</dbReference>
<evidence type="ECO:0000313" key="3">
    <source>
        <dbReference type="Proteomes" id="UP001500851"/>
    </source>
</evidence>
<dbReference type="Pfam" id="PF04314">
    <property type="entry name" value="PCuAC"/>
    <property type="match status" value="1"/>
</dbReference>
<protein>
    <submittedName>
        <fullName evidence="2">Copper chaperone PCu(A)C</fullName>
    </submittedName>
</protein>
<dbReference type="RefSeq" id="WP_344031355.1">
    <property type="nucleotide sequence ID" value="NZ_BAAAOB010000001.1"/>
</dbReference>
<evidence type="ECO:0000256" key="1">
    <source>
        <dbReference type="SAM" id="SignalP"/>
    </source>
</evidence>
<organism evidence="2 3">
    <name type="scientific">Leucobacter iarius</name>
    <dbReference type="NCBI Taxonomy" id="333963"/>
    <lineage>
        <taxon>Bacteria</taxon>
        <taxon>Bacillati</taxon>
        <taxon>Actinomycetota</taxon>
        <taxon>Actinomycetes</taxon>
        <taxon>Micrococcales</taxon>
        <taxon>Microbacteriaceae</taxon>
        <taxon>Leucobacter</taxon>
    </lineage>
</organism>
<evidence type="ECO:0000313" key="2">
    <source>
        <dbReference type="EMBL" id="GAA1788414.1"/>
    </source>
</evidence>
<dbReference type="Proteomes" id="UP001500851">
    <property type="component" value="Unassembled WGS sequence"/>
</dbReference>
<feature type="chain" id="PRO_5047358446" evidence="1">
    <location>
        <begin position="27"/>
        <end position="188"/>
    </location>
</feature>
<keyword evidence="3" id="KW-1185">Reference proteome</keyword>
<reference evidence="2 3" key="1">
    <citation type="journal article" date="2019" name="Int. J. Syst. Evol. Microbiol.">
        <title>The Global Catalogue of Microorganisms (GCM) 10K type strain sequencing project: providing services to taxonomists for standard genome sequencing and annotation.</title>
        <authorList>
            <consortium name="The Broad Institute Genomics Platform"/>
            <consortium name="The Broad Institute Genome Sequencing Center for Infectious Disease"/>
            <person name="Wu L."/>
            <person name="Ma J."/>
        </authorList>
    </citation>
    <scope>NUCLEOTIDE SEQUENCE [LARGE SCALE GENOMIC DNA]</scope>
    <source>
        <strain evidence="2 3">JCM 14736</strain>
    </source>
</reference>
<dbReference type="PANTHER" id="PTHR36302:SF1">
    <property type="entry name" value="COPPER CHAPERONE PCU(A)C"/>
    <property type="match status" value="1"/>
</dbReference>
<comment type="caution">
    <text evidence="2">The sequence shown here is derived from an EMBL/GenBank/DDBJ whole genome shotgun (WGS) entry which is preliminary data.</text>
</comment>
<dbReference type="InterPro" id="IPR058248">
    <property type="entry name" value="Lxx211020-like"/>
</dbReference>
<accession>A0ABN2LJZ6</accession>
<feature type="signal peptide" evidence="1">
    <location>
        <begin position="1"/>
        <end position="26"/>
    </location>
</feature>
<keyword evidence="1" id="KW-0732">Signal</keyword>